<dbReference type="RefSeq" id="WP_041976212.1">
    <property type="nucleotide sequence ID" value="NZ_CBXV010000006.1"/>
</dbReference>
<sequence>MAIFKKQDQRTEARLLLESSGEVELPPAEVDAAAIVMQFEQWRPFLPELFETLRAGTIAEPVPVMNDAATFAVHGRTRTFWVKIWHASVERTRIERVQVLSCLPLARGTRVIARTLFDEETDGESEDDE</sequence>
<name>A0A0B6WXB7_9BACT</name>
<dbReference type="STRING" id="454194.PYK22_01717"/>
<reference evidence="1 2" key="2">
    <citation type="submission" date="2015-01" db="EMBL/GenBank/DDBJ databases">
        <title>Complete genome sequence of Pyrinomonas methylaliphatogenes type strain K22T.</title>
        <authorList>
            <person name="Lee K.C.Y."/>
            <person name="Power J.F."/>
            <person name="Dunfield P.F."/>
            <person name="Morgan X.C."/>
            <person name="Huttenhower C."/>
            <person name="Stott M.B."/>
        </authorList>
    </citation>
    <scope>NUCLEOTIDE SEQUENCE [LARGE SCALE GENOMIC DNA]</scope>
    <source>
        <strain evidence="1 2">K22</strain>
    </source>
</reference>
<dbReference type="Proteomes" id="UP000031518">
    <property type="component" value="Unassembled WGS sequence"/>
</dbReference>
<reference evidence="1 2" key="1">
    <citation type="submission" date="2013-12" db="EMBL/GenBank/DDBJ databases">
        <authorList>
            <person name="Stott M."/>
        </authorList>
    </citation>
    <scope>NUCLEOTIDE SEQUENCE [LARGE SCALE GENOMIC DNA]</scope>
    <source>
        <strain evidence="1 2">K22</strain>
    </source>
</reference>
<evidence type="ECO:0000313" key="2">
    <source>
        <dbReference type="Proteomes" id="UP000031518"/>
    </source>
</evidence>
<gene>
    <name evidence="1" type="ORF">PYK22_01717</name>
</gene>
<accession>A0A0B6WXB7</accession>
<dbReference type="EMBL" id="CBXV010000006">
    <property type="protein sequence ID" value="CDM65711.1"/>
    <property type="molecule type" value="Genomic_DNA"/>
</dbReference>
<evidence type="ECO:0000313" key="1">
    <source>
        <dbReference type="EMBL" id="CDM65711.1"/>
    </source>
</evidence>
<proteinExistence type="predicted"/>
<dbReference type="AlphaFoldDB" id="A0A0B6WXB7"/>
<organism evidence="1 2">
    <name type="scientific">Pyrinomonas methylaliphatogenes</name>
    <dbReference type="NCBI Taxonomy" id="454194"/>
    <lineage>
        <taxon>Bacteria</taxon>
        <taxon>Pseudomonadati</taxon>
        <taxon>Acidobacteriota</taxon>
        <taxon>Blastocatellia</taxon>
        <taxon>Blastocatellales</taxon>
        <taxon>Pyrinomonadaceae</taxon>
        <taxon>Pyrinomonas</taxon>
    </lineage>
</organism>
<protein>
    <submittedName>
        <fullName evidence="1">Uncharacterized protein</fullName>
    </submittedName>
</protein>
<keyword evidence="2" id="KW-1185">Reference proteome</keyword>